<dbReference type="EMBL" id="CAJOBJ010213192">
    <property type="protein sequence ID" value="CAF5016092.1"/>
    <property type="molecule type" value="Genomic_DNA"/>
</dbReference>
<feature type="domain" description="E3 UFM1-protein ligase 1-like N-terminal" evidence="1">
    <location>
        <begin position="8"/>
        <end position="207"/>
    </location>
</feature>
<protein>
    <recommendedName>
        <fullName evidence="1">E3 UFM1-protein ligase 1-like N-terminal domain-containing protein</fullName>
    </recommendedName>
</protein>
<feature type="non-terminal residue" evidence="3">
    <location>
        <position position="207"/>
    </location>
</feature>
<evidence type="ECO:0000313" key="4">
    <source>
        <dbReference type="Proteomes" id="UP000681720"/>
    </source>
</evidence>
<evidence type="ECO:0000313" key="3">
    <source>
        <dbReference type="EMBL" id="CAF5016092.1"/>
    </source>
</evidence>
<gene>
    <name evidence="2" type="ORF">BYL167_LOCUS54464</name>
    <name evidence="3" type="ORF">GIL414_LOCUS58142</name>
</gene>
<dbReference type="Proteomes" id="UP000681720">
    <property type="component" value="Unassembled WGS sequence"/>
</dbReference>
<dbReference type="GO" id="GO:0005789">
    <property type="term" value="C:endoplasmic reticulum membrane"/>
    <property type="evidence" value="ECO:0007669"/>
    <property type="project" value="TreeGrafter"/>
</dbReference>
<dbReference type="InterPro" id="IPR018611">
    <property type="entry name" value="Ufl1"/>
</dbReference>
<dbReference type="AlphaFoldDB" id="A0A8S3DI29"/>
<name>A0A8S3DI29_9BILA</name>
<organism evidence="3 4">
    <name type="scientific">Rotaria magnacalcarata</name>
    <dbReference type="NCBI Taxonomy" id="392030"/>
    <lineage>
        <taxon>Eukaryota</taxon>
        <taxon>Metazoa</taxon>
        <taxon>Spiralia</taxon>
        <taxon>Gnathifera</taxon>
        <taxon>Rotifera</taxon>
        <taxon>Eurotatoria</taxon>
        <taxon>Bdelloidea</taxon>
        <taxon>Philodinida</taxon>
        <taxon>Philodinidae</taxon>
        <taxon>Rotaria</taxon>
    </lineage>
</organism>
<dbReference type="GO" id="GO:1990592">
    <property type="term" value="P:protein K69-linked ufmylation"/>
    <property type="evidence" value="ECO:0007669"/>
    <property type="project" value="TreeGrafter"/>
</dbReference>
<evidence type="ECO:0000313" key="2">
    <source>
        <dbReference type="EMBL" id="CAF4966788.1"/>
    </source>
</evidence>
<proteinExistence type="predicted"/>
<sequence>MANVTWDEIRNLRADFLNLQLTETANKLSERNCVELIGLLVKEGLLNVIYTTDGKDIITEQRLIREILDEIYANGGRINIVDLAQHLRIDLSYIENKIGDVCKEDSTLQFTLGQFISADYTNRLIEEITDILLERGLIAFSELIRQFDLPTEYLNSILTNRIIGSSQHNIKYESGTLYTENYVRLQQNILIGYLQGALLPLRVNELI</sequence>
<comment type="caution">
    <text evidence="3">The sequence shown here is derived from an EMBL/GenBank/DDBJ whole genome shotgun (WGS) entry which is preliminary data.</text>
</comment>
<dbReference type="PANTHER" id="PTHR31057:SF0">
    <property type="entry name" value="E3 UFM1-PROTEIN LIGASE 1"/>
    <property type="match status" value="1"/>
</dbReference>
<dbReference type="EMBL" id="CAJOBH010192215">
    <property type="protein sequence ID" value="CAF4966788.1"/>
    <property type="molecule type" value="Genomic_DNA"/>
</dbReference>
<dbReference type="Pfam" id="PF09743">
    <property type="entry name" value="E3_UFM1_ligase"/>
    <property type="match status" value="1"/>
</dbReference>
<reference evidence="3" key="1">
    <citation type="submission" date="2021-02" db="EMBL/GenBank/DDBJ databases">
        <authorList>
            <person name="Nowell W R."/>
        </authorList>
    </citation>
    <scope>NUCLEOTIDE SEQUENCE</scope>
</reference>
<dbReference type="Proteomes" id="UP000681967">
    <property type="component" value="Unassembled WGS sequence"/>
</dbReference>
<dbReference type="GO" id="GO:0061666">
    <property type="term" value="F:UFM1 ligase activity"/>
    <property type="evidence" value="ECO:0007669"/>
    <property type="project" value="InterPro"/>
</dbReference>
<dbReference type="GO" id="GO:0034976">
    <property type="term" value="P:response to endoplasmic reticulum stress"/>
    <property type="evidence" value="ECO:0007669"/>
    <property type="project" value="TreeGrafter"/>
</dbReference>
<accession>A0A8S3DI29</accession>
<evidence type="ECO:0000259" key="1">
    <source>
        <dbReference type="Pfam" id="PF09743"/>
    </source>
</evidence>
<dbReference type="InterPro" id="IPR056579">
    <property type="entry name" value="Ufl1_N"/>
</dbReference>
<dbReference type="GO" id="GO:0032434">
    <property type="term" value="P:regulation of proteasomal ubiquitin-dependent protein catabolic process"/>
    <property type="evidence" value="ECO:0007669"/>
    <property type="project" value="TreeGrafter"/>
</dbReference>
<dbReference type="PANTHER" id="PTHR31057">
    <property type="entry name" value="E3 UFM1-PROTEIN LIGASE 1"/>
    <property type="match status" value="1"/>
</dbReference>